<dbReference type="SUPFAM" id="SSF103473">
    <property type="entry name" value="MFS general substrate transporter"/>
    <property type="match status" value="1"/>
</dbReference>
<dbReference type="Gene3D" id="1.20.1250.20">
    <property type="entry name" value="MFS general substrate transporter like domains"/>
    <property type="match status" value="1"/>
</dbReference>
<reference evidence="6" key="3">
    <citation type="submission" date="2025-08" db="UniProtKB">
        <authorList>
            <consortium name="Ensembl"/>
        </authorList>
    </citation>
    <scope>IDENTIFICATION</scope>
</reference>
<name>H2XRX2_CIOIN</name>
<dbReference type="Proteomes" id="UP000008144">
    <property type="component" value="Chromosome 2"/>
</dbReference>
<evidence type="ECO:0000313" key="7">
    <source>
        <dbReference type="Proteomes" id="UP000008144"/>
    </source>
</evidence>
<evidence type="ECO:0000256" key="3">
    <source>
        <dbReference type="ARBA" id="ARBA00022989"/>
    </source>
</evidence>
<feature type="transmembrane region" description="Helical" evidence="5">
    <location>
        <begin position="102"/>
        <end position="124"/>
    </location>
</feature>
<protein>
    <recommendedName>
        <fullName evidence="8">Major facilitator superfamily (MFS) profile domain-containing protein</fullName>
    </recommendedName>
</protein>
<feature type="transmembrane region" description="Helical" evidence="5">
    <location>
        <begin position="167"/>
        <end position="187"/>
    </location>
</feature>
<keyword evidence="7" id="KW-1185">Reference proteome</keyword>
<reference evidence="6" key="2">
    <citation type="journal article" date="2008" name="Genome Biol.">
        <title>Improved genome assembly and evidence-based global gene model set for the chordate Ciona intestinalis: new insight into intron and operon populations.</title>
        <authorList>
            <person name="Satou Y."/>
            <person name="Mineta K."/>
            <person name="Ogasawara M."/>
            <person name="Sasakura Y."/>
            <person name="Shoguchi E."/>
            <person name="Ueno K."/>
            <person name="Yamada L."/>
            <person name="Matsumoto J."/>
            <person name="Wasserscheid J."/>
            <person name="Dewar K."/>
            <person name="Wiley G.B."/>
            <person name="Macmil S.L."/>
            <person name="Roe B.A."/>
            <person name="Zeller R.W."/>
            <person name="Hastings K.E."/>
            <person name="Lemaire P."/>
            <person name="Lindquist E."/>
            <person name="Endo T."/>
            <person name="Hotta K."/>
            <person name="Inaba K."/>
        </authorList>
    </citation>
    <scope>NUCLEOTIDE SEQUENCE [LARGE SCALE GENOMIC DNA]</scope>
    <source>
        <strain evidence="6">wild type</strain>
    </source>
</reference>
<reference evidence="7" key="1">
    <citation type="journal article" date="2002" name="Science">
        <title>The draft genome of Ciona intestinalis: insights into chordate and vertebrate origins.</title>
        <authorList>
            <person name="Dehal P."/>
            <person name="Satou Y."/>
            <person name="Campbell R.K."/>
            <person name="Chapman J."/>
            <person name="Degnan B."/>
            <person name="De Tomaso A."/>
            <person name="Davidson B."/>
            <person name="Di Gregorio A."/>
            <person name="Gelpke M."/>
            <person name="Goodstein D.M."/>
            <person name="Harafuji N."/>
            <person name="Hastings K.E."/>
            <person name="Ho I."/>
            <person name="Hotta K."/>
            <person name="Huang W."/>
            <person name="Kawashima T."/>
            <person name="Lemaire P."/>
            <person name="Martinez D."/>
            <person name="Meinertzhagen I.A."/>
            <person name="Necula S."/>
            <person name="Nonaka M."/>
            <person name="Putnam N."/>
            <person name="Rash S."/>
            <person name="Saiga H."/>
            <person name="Satake M."/>
            <person name="Terry A."/>
            <person name="Yamada L."/>
            <person name="Wang H.G."/>
            <person name="Awazu S."/>
            <person name="Azumi K."/>
            <person name="Boore J."/>
            <person name="Branno M."/>
            <person name="Chin-Bow S."/>
            <person name="DeSantis R."/>
            <person name="Doyle S."/>
            <person name="Francino P."/>
            <person name="Keys D.N."/>
            <person name="Haga S."/>
            <person name="Hayashi H."/>
            <person name="Hino K."/>
            <person name="Imai K.S."/>
            <person name="Inaba K."/>
            <person name="Kano S."/>
            <person name="Kobayashi K."/>
            <person name="Kobayashi M."/>
            <person name="Lee B.I."/>
            <person name="Makabe K.W."/>
            <person name="Manohar C."/>
            <person name="Matassi G."/>
            <person name="Medina M."/>
            <person name="Mochizuki Y."/>
            <person name="Mount S."/>
            <person name="Morishita T."/>
            <person name="Miura S."/>
            <person name="Nakayama A."/>
            <person name="Nishizaka S."/>
            <person name="Nomoto H."/>
            <person name="Ohta F."/>
            <person name="Oishi K."/>
            <person name="Rigoutsos I."/>
            <person name="Sano M."/>
            <person name="Sasaki A."/>
            <person name="Sasakura Y."/>
            <person name="Shoguchi E."/>
            <person name="Shin-i T."/>
            <person name="Spagnuolo A."/>
            <person name="Stainier D."/>
            <person name="Suzuki M.M."/>
            <person name="Tassy O."/>
            <person name="Takatori N."/>
            <person name="Tokuoka M."/>
            <person name="Yagi K."/>
            <person name="Yoshizaki F."/>
            <person name="Wada S."/>
            <person name="Zhang C."/>
            <person name="Hyatt P.D."/>
            <person name="Larimer F."/>
            <person name="Detter C."/>
            <person name="Doggett N."/>
            <person name="Glavina T."/>
            <person name="Hawkins T."/>
            <person name="Richardson P."/>
            <person name="Lucas S."/>
            <person name="Kohara Y."/>
            <person name="Levine M."/>
            <person name="Satoh N."/>
            <person name="Rokhsar D.S."/>
        </authorList>
    </citation>
    <scope>NUCLEOTIDE SEQUENCE [LARGE SCALE GENOMIC DNA]</scope>
</reference>
<keyword evidence="3 5" id="KW-1133">Transmembrane helix</keyword>
<keyword evidence="4 5" id="KW-0472">Membrane</keyword>
<dbReference type="EMBL" id="EAAA01001404">
    <property type="status" value="NOT_ANNOTATED_CDS"/>
    <property type="molecule type" value="Genomic_DNA"/>
</dbReference>
<evidence type="ECO:0000256" key="4">
    <source>
        <dbReference type="ARBA" id="ARBA00023136"/>
    </source>
</evidence>
<dbReference type="PANTHER" id="PTHR24064">
    <property type="entry name" value="SOLUTE CARRIER FAMILY 22 MEMBER"/>
    <property type="match status" value="1"/>
</dbReference>
<feature type="transmembrane region" description="Helical" evidence="5">
    <location>
        <begin position="136"/>
        <end position="155"/>
    </location>
</feature>
<keyword evidence="2 5" id="KW-0812">Transmembrane</keyword>
<reference evidence="6" key="4">
    <citation type="submission" date="2025-09" db="UniProtKB">
        <authorList>
            <consortium name="Ensembl"/>
        </authorList>
    </citation>
    <scope>IDENTIFICATION</scope>
</reference>
<dbReference type="InParanoid" id="H2XRX2"/>
<dbReference type="Ensembl" id="ENSCINT00000033033.1">
    <property type="protein sequence ID" value="ENSCINP00000032406.1"/>
    <property type="gene ID" value="ENSCING00000025053.1"/>
</dbReference>
<evidence type="ECO:0000256" key="5">
    <source>
        <dbReference type="SAM" id="Phobius"/>
    </source>
</evidence>
<evidence type="ECO:0000256" key="1">
    <source>
        <dbReference type="ARBA" id="ARBA00004141"/>
    </source>
</evidence>
<organism evidence="6 7">
    <name type="scientific">Ciona intestinalis</name>
    <name type="common">Transparent sea squirt</name>
    <name type="synonym">Ascidia intestinalis</name>
    <dbReference type="NCBI Taxonomy" id="7719"/>
    <lineage>
        <taxon>Eukaryota</taxon>
        <taxon>Metazoa</taxon>
        <taxon>Chordata</taxon>
        <taxon>Tunicata</taxon>
        <taxon>Ascidiacea</taxon>
        <taxon>Phlebobranchia</taxon>
        <taxon>Cionidae</taxon>
        <taxon>Ciona</taxon>
    </lineage>
</organism>
<feature type="transmembrane region" description="Helical" evidence="5">
    <location>
        <begin position="77"/>
        <end position="95"/>
    </location>
</feature>
<dbReference type="OMA" id="CHARKKS"/>
<feature type="transmembrane region" description="Helical" evidence="5">
    <location>
        <begin position="41"/>
        <end position="65"/>
    </location>
</feature>
<dbReference type="AlphaFoldDB" id="H2XRX2"/>
<accession>H2XRX2</accession>
<dbReference type="GO" id="GO:0016020">
    <property type="term" value="C:membrane"/>
    <property type="evidence" value="ECO:0007669"/>
    <property type="project" value="UniProtKB-SubCell"/>
</dbReference>
<dbReference type="GO" id="GO:0022857">
    <property type="term" value="F:transmembrane transporter activity"/>
    <property type="evidence" value="ECO:0007669"/>
    <property type="project" value="InterPro"/>
</dbReference>
<evidence type="ECO:0000313" key="6">
    <source>
        <dbReference type="Ensembl" id="ENSCINP00000032406.1"/>
    </source>
</evidence>
<evidence type="ECO:0000256" key="2">
    <source>
        <dbReference type="ARBA" id="ARBA00022692"/>
    </source>
</evidence>
<evidence type="ECO:0008006" key="8">
    <source>
        <dbReference type="Google" id="ProtNLM"/>
    </source>
</evidence>
<dbReference type="HOGENOM" id="CLU_001265_34_2_1"/>
<feature type="transmembrane region" description="Helical" evidence="5">
    <location>
        <begin position="193"/>
        <end position="213"/>
    </location>
</feature>
<proteinExistence type="predicted"/>
<sequence length="276" mass="30678">MAKRNGRTLNENVWERAEIDDCEKKHEDFSPLMLCMKPRMVLLLVVMTFQWFINSLVFFCLSFNVGSWAGNPFLNNALSGLVESIACILVVPFIHKFGRAKTVVIALVISGSLLIINEVLKFAFKDSTGIGTAEVVILLIAKFTISGSFNMLFLYTAELYPTHIRNTALGVTSAGARMASIIAPFLLQTQSKVPWILPVVLGLVCFLSAVMASRCPETNGMSMLCTMADAQHFYKMHRKMSKEYKLALNNNNKKKFVMPVDGVPKSAPLITEEISI</sequence>
<dbReference type="GeneTree" id="ENSGT00940000162538"/>
<comment type="subcellular location">
    <subcellularLocation>
        <location evidence="1">Membrane</location>
        <topology evidence="1">Multi-pass membrane protein</topology>
    </subcellularLocation>
</comment>
<dbReference type="InterPro" id="IPR005828">
    <property type="entry name" value="MFS_sugar_transport-like"/>
</dbReference>
<dbReference type="InterPro" id="IPR036259">
    <property type="entry name" value="MFS_trans_sf"/>
</dbReference>
<dbReference type="Pfam" id="PF00083">
    <property type="entry name" value="Sugar_tr"/>
    <property type="match status" value="1"/>
</dbReference>